<dbReference type="HOGENOM" id="CLU_036879_0_2_4"/>
<comment type="subcellular location">
    <subcellularLocation>
        <location evidence="1 7">Cell membrane</location>
        <topology evidence="1 7">Multi-pass membrane protein</topology>
    </subcellularLocation>
</comment>
<dbReference type="EMBL" id="DS995299">
    <property type="protein sequence ID" value="EDZ65073.1"/>
    <property type="molecule type" value="Genomic_DNA"/>
</dbReference>
<organism evidence="9 10">
    <name type="scientific">beta proteobacterium KB13</name>
    <dbReference type="NCBI Taxonomy" id="314607"/>
    <lineage>
        <taxon>Bacteria</taxon>
        <taxon>Pseudomonadati</taxon>
        <taxon>Pseudomonadota</taxon>
        <taxon>Betaproteobacteria</taxon>
        <taxon>Nitrosomonadales</taxon>
        <taxon>OM43 clade</taxon>
    </lineage>
</organism>
<dbReference type="Gene3D" id="1.10.3720.10">
    <property type="entry name" value="MetI-like"/>
    <property type="match status" value="1"/>
</dbReference>
<feature type="transmembrane region" description="Helical" evidence="7">
    <location>
        <begin position="99"/>
        <end position="123"/>
    </location>
</feature>
<feature type="transmembrane region" description="Helical" evidence="7">
    <location>
        <begin position="273"/>
        <end position="296"/>
    </location>
</feature>
<reference evidence="10" key="1">
    <citation type="journal article" date="2012" name="Stand. Genomic Sci.">
        <title>Genome sequence of strain HIMB624, a cultured representative from the OM43 clade of marine Betaproteobacteria.</title>
        <authorList>
            <person name="Huggett M.J."/>
            <person name="Hayakawa D.H."/>
            <person name="Rappe M.S."/>
        </authorList>
    </citation>
    <scope>NUCLEOTIDE SEQUENCE [LARGE SCALE GENOMIC DNA]</scope>
    <source>
        <strain evidence="10">KB13</strain>
    </source>
</reference>
<dbReference type="PANTHER" id="PTHR43163:SF6">
    <property type="entry name" value="DIPEPTIDE TRANSPORT SYSTEM PERMEASE PROTEIN DPPB-RELATED"/>
    <property type="match status" value="1"/>
</dbReference>
<dbReference type="Proteomes" id="UP000004188">
    <property type="component" value="Unassembled WGS sequence"/>
</dbReference>
<sequence>MNNFFVKKTIHFFLLVLSVYLLSFFLVRLIPGDPVDILAGIGNSSVDVALIKEQLGLEQGFFGQLKKAIKNLVLFDFGLSIHQGTSVNDIIKPALLNTYTLAVTAVIISILIGIPLGLFVSLTNKNEIINIVKKICNIIIAIPSFILAPILILVFSMQLNWLPVSGMNSHLSIVLPSLTLALGLLCYLANMTLDCANDLKENAIITTARSKGLRVEKIYFVHILRLISLPLVTAIGMQLGGLLSGAIITEMIFSWDGVGKILIDSIHQRDYPITQAAIFFIAITFVAINFILEFIYRKLDPRIR</sequence>
<feature type="domain" description="ABC transmembrane type-1" evidence="8">
    <location>
        <begin position="95"/>
        <end position="292"/>
    </location>
</feature>
<keyword evidence="4 7" id="KW-0812">Transmembrane</keyword>
<dbReference type="GO" id="GO:0005886">
    <property type="term" value="C:plasma membrane"/>
    <property type="evidence" value="ECO:0007669"/>
    <property type="project" value="UniProtKB-SubCell"/>
</dbReference>
<keyword evidence="3" id="KW-1003">Cell membrane</keyword>
<dbReference type="PROSITE" id="PS50928">
    <property type="entry name" value="ABC_TM1"/>
    <property type="match status" value="1"/>
</dbReference>
<dbReference type="Pfam" id="PF19300">
    <property type="entry name" value="BPD_transp_1_N"/>
    <property type="match status" value="1"/>
</dbReference>
<dbReference type="GO" id="GO:0055085">
    <property type="term" value="P:transmembrane transport"/>
    <property type="evidence" value="ECO:0007669"/>
    <property type="project" value="InterPro"/>
</dbReference>
<dbReference type="STRING" id="314607.KB13_1205"/>
<evidence type="ECO:0000256" key="3">
    <source>
        <dbReference type="ARBA" id="ARBA00022475"/>
    </source>
</evidence>
<dbReference type="SUPFAM" id="SSF161098">
    <property type="entry name" value="MetI-like"/>
    <property type="match status" value="1"/>
</dbReference>
<keyword evidence="10" id="KW-1185">Reference proteome</keyword>
<protein>
    <submittedName>
        <fullName evidence="9">Binding-protein-dependent transport systems inner membrane component</fullName>
    </submittedName>
</protein>
<evidence type="ECO:0000256" key="2">
    <source>
        <dbReference type="ARBA" id="ARBA00022448"/>
    </source>
</evidence>
<dbReference type="InterPro" id="IPR035906">
    <property type="entry name" value="MetI-like_sf"/>
</dbReference>
<proteinExistence type="inferred from homology"/>
<feature type="transmembrane region" description="Helical" evidence="7">
    <location>
        <begin position="135"/>
        <end position="159"/>
    </location>
</feature>
<name>B6BUL8_9PROT</name>
<keyword evidence="5 7" id="KW-1133">Transmembrane helix</keyword>
<evidence type="ECO:0000313" key="10">
    <source>
        <dbReference type="Proteomes" id="UP000004188"/>
    </source>
</evidence>
<dbReference type="CDD" id="cd06261">
    <property type="entry name" value="TM_PBP2"/>
    <property type="match status" value="1"/>
</dbReference>
<feature type="transmembrane region" description="Helical" evidence="7">
    <location>
        <begin position="12"/>
        <end position="30"/>
    </location>
</feature>
<dbReference type="AlphaFoldDB" id="B6BUL8"/>
<dbReference type="eggNOG" id="COG0601">
    <property type="taxonomic scope" value="Bacteria"/>
</dbReference>
<dbReference type="Pfam" id="PF00528">
    <property type="entry name" value="BPD_transp_1"/>
    <property type="match status" value="1"/>
</dbReference>
<accession>B6BUL8</accession>
<dbReference type="InterPro" id="IPR000515">
    <property type="entry name" value="MetI-like"/>
</dbReference>
<evidence type="ECO:0000256" key="6">
    <source>
        <dbReference type="ARBA" id="ARBA00023136"/>
    </source>
</evidence>
<keyword evidence="2 7" id="KW-0813">Transport</keyword>
<gene>
    <name evidence="9" type="ORF">KB13_1205</name>
</gene>
<dbReference type="InterPro" id="IPR045621">
    <property type="entry name" value="BPD_transp_1_N"/>
</dbReference>
<comment type="similarity">
    <text evidence="7">Belongs to the binding-protein-dependent transport system permease family.</text>
</comment>
<evidence type="ECO:0000256" key="1">
    <source>
        <dbReference type="ARBA" id="ARBA00004651"/>
    </source>
</evidence>
<feature type="transmembrane region" description="Helical" evidence="7">
    <location>
        <begin position="226"/>
        <end position="253"/>
    </location>
</feature>
<feature type="transmembrane region" description="Helical" evidence="7">
    <location>
        <begin position="171"/>
        <end position="190"/>
    </location>
</feature>
<keyword evidence="6 7" id="KW-0472">Membrane</keyword>
<evidence type="ECO:0000256" key="5">
    <source>
        <dbReference type="ARBA" id="ARBA00022989"/>
    </source>
</evidence>
<evidence type="ECO:0000256" key="7">
    <source>
        <dbReference type="RuleBase" id="RU363032"/>
    </source>
</evidence>
<evidence type="ECO:0000256" key="4">
    <source>
        <dbReference type="ARBA" id="ARBA00022692"/>
    </source>
</evidence>
<evidence type="ECO:0000313" key="9">
    <source>
        <dbReference type="EMBL" id="EDZ65073.1"/>
    </source>
</evidence>
<evidence type="ECO:0000259" key="8">
    <source>
        <dbReference type="PROSITE" id="PS50928"/>
    </source>
</evidence>
<dbReference type="PANTHER" id="PTHR43163">
    <property type="entry name" value="DIPEPTIDE TRANSPORT SYSTEM PERMEASE PROTEIN DPPB-RELATED"/>
    <property type="match status" value="1"/>
</dbReference>